<organism evidence="5 6">
    <name type="scientific">Panicum virgatum</name>
    <name type="common">Blackwell switchgrass</name>
    <dbReference type="NCBI Taxonomy" id="38727"/>
    <lineage>
        <taxon>Eukaryota</taxon>
        <taxon>Viridiplantae</taxon>
        <taxon>Streptophyta</taxon>
        <taxon>Embryophyta</taxon>
        <taxon>Tracheophyta</taxon>
        <taxon>Spermatophyta</taxon>
        <taxon>Magnoliopsida</taxon>
        <taxon>Liliopsida</taxon>
        <taxon>Poales</taxon>
        <taxon>Poaceae</taxon>
        <taxon>PACMAD clade</taxon>
        <taxon>Panicoideae</taxon>
        <taxon>Panicodae</taxon>
        <taxon>Paniceae</taxon>
        <taxon>Panicinae</taxon>
        <taxon>Panicum</taxon>
        <taxon>Panicum sect. Hiantes</taxon>
    </lineage>
</organism>
<keyword evidence="6" id="KW-1185">Reference proteome</keyword>
<dbReference type="AlphaFoldDB" id="A0A8T0PB64"/>
<dbReference type="FunFam" id="1.10.10.10:FF:000322">
    <property type="entry name" value="Probable disease resistance protein At1g63360"/>
    <property type="match status" value="1"/>
</dbReference>
<proteinExistence type="predicted"/>
<gene>
    <name evidence="5" type="ORF">PVAP13_8NG348384</name>
</gene>
<keyword evidence="2" id="KW-0611">Plant defense</keyword>
<dbReference type="InterPro" id="IPR044974">
    <property type="entry name" value="Disease_R_plants"/>
</dbReference>
<dbReference type="InterPro" id="IPR036388">
    <property type="entry name" value="WH-like_DNA-bd_sf"/>
</dbReference>
<dbReference type="Proteomes" id="UP000823388">
    <property type="component" value="Chromosome 8N"/>
</dbReference>
<dbReference type="InterPro" id="IPR027417">
    <property type="entry name" value="P-loop_NTPase"/>
</dbReference>
<keyword evidence="1" id="KW-0677">Repeat</keyword>
<evidence type="ECO:0000313" key="6">
    <source>
        <dbReference type="Proteomes" id="UP000823388"/>
    </source>
</evidence>
<dbReference type="GO" id="GO:0043531">
    <property type="term" value="F:ADP binding"/>
    <property type="evidence" value="ECO:0007669"/>
    <property type="project" value="InterPro"/>
</dbReference>
<dbReference type="GO" id="GO:0002758">
    <property type="term" value="P:innate immune response-activating signaling pathway"/>
    <property type="evidence" value="ECO:0007669"/>
    <property type="project" value="UniProtKB-ARBA"/>
</dbReference>
<dbReference type="PANTHER" id="PTHR23155:SF1058">
    <property type="entry name" value="OS11G0668100 PROTEIN"/>
    <property type="match status" value="1"/>
</dbReference>
<evidence type="ECO:0000259" key="3">
    <source>
        <dbReference type="Pfam" id="PF23559"/>
    </source>
</evidence>
<name>A0A8T0PB64_PANVG</name>
<dbReference type="InterPro" id="IPR058922">
    <property type="entry name" value="WHD_DRP"/>
</dbReference>
<dbReference type="EMBL" id="CM029052">
    <property type="protein sequence ID" value="KAG2558860.1"/>
    <property type="molecule type" value="Genomic_DNA"/>
</dbReference>
<protein>
    <recommendedName>
        <fullName evidence="7">NB-ARC domain-containing protein</fullName>
    </recommendedName>
</protein>
<evidence type="ECO:0000256" key="2">
    <source>
        <dbReference type="ARBA" id="ARBA00022821"/>
    </source>
</evidence>
<comment type="caution">
    <text evidence="5">The sequence shown here is derived from an EMBL/GenBank/DDBJ whole genome shotgun (WGS) entry which is preliminary data.</text>
</comment>
<dbReference type="InterPro" id="IPR032675">
    <property type="entry name" value="LRR_dom_sf"/>
</dbReference>
<feature type="domain" description="R13L1/DRL21-like LRR repeat region" evidence="4">
    <location>
        <begin position="383"/>
        <end position="502"/>
    </location>
</feature>
<feature type="domain" description="Disease resistance protein winged helix" evidence="3">
    <location>
        <begin position="132"/>
        <end position="202"/>
    </location>
</feature>
<dbReference type="Pfam" id="PF25019">
    <property type="entry name" value="LRR_R13L1-DRL21"/>
    <property type="match status" value="1"/>
</dbReference>
<dbReference type="PANTHER" id="PTHR23155">
    <property type="entry name" value="DISEASE RESISTANCE PROTEIN RP"/>
    <property type="match status" value="1"/>
</dbReference>
<sequence length="560" mass="64593">MVAEMGSRILVTTRTADAAKAIGARNFVSISDLVEEQFFLMFMHYALDGAKISDQELLRSHESIGRKIADKLGRSPLAARIVAGQLKIRLDFDFWTRTMNSEMLNNGTMATLWWSYQQLEEHVKQCFTYCSIFPRTYKLKRNELVHLWMAEGFVKTTKETEDIEDVSHDYFDVLLSTSLIQLKGKEFNEEYFTIHDTLHDLAARVAGSDCFRIEKGMVGKIPKDVQHLFIVSYDERVFREEILNLKSLCTLIMSSSNKSMHVEDFRSLIKNLKRLRVVLVEVDSNLSTISPCIGQQKHLCYLGLFGRIALITLPRRFTELYHLQKFAVRCTTTVDFHFKDEIANLVNLRYVICRVFDCSDIRRLTLLRTLSVFRVRKARGHEIQQLEHLDNLRGTLNIERLENVESKEEAWQAKLANKVHLSDLVLQWSSDSNLTLGQELAEGRACDQSSDSQEEALEALRPPFLITSLKIMNYNGSTYPSWFSREMDALENLQHLELSSCNAPPMIGESFLYLHTLIISDCRWCSLSENMESLTLLEKLVIVRCPNIPYLPIYHCYLSP</sequence>
<dbReference type="Gene3D" id="3.80.10.10">
    <property type="entry name" value="Ribonuclease Inhibitor"/>
    <property type="match status" value="1"/>
</dbReference>
<evidence type="ECO:0000313" key="5">
    <source>
        <dbReference type="EMBL" id="KAG2558860.1"/>
    </source>
</evidence>
<accession>A0A8T0PB64</accession>
<dbReference type="GO" id="GO:0042742">
    <property type="term" value="P:defense response to bacterium"/>
    <property type="evidence" value="ECO:0007669"/>
    <property type="project" value="UniProtKB-ARBA"/>
</dbReference>
<dbReference type="Gene3D" id="1.10.10.10">
    <property type="entry name" value="Winged helix-like DNA-binding domain superfamily/Winged helix DNA-binding domain"/>
    <property type="match status" value="1"/>
</dbReference>
<evidence type="ECO:0000259" key="4">
    <source>
        <dbReference type="Pfam" id="PF25019"/>
    </source>
</evidence>
<dbReference type="Pfam" id="PF23559">
    <property type="entry name" value="WHD_DRP"/>
    <property type="match status" value="1"/>
</dbReference>
<dbReference type="SUPFAM" id="SSF52058">
    <property type="entry name" value="L domain-like"/>
    <property type="match status" value="1"/>
</dbReference>
<reference evidence="5" key="1">
    <citation type="submission" date="2020-05" db="EMBL/GenBank/DDBJ databases">
        <title>WGS assembly of Panicum virgatum.</title>
        <authorList>
            <person name="Lovell J.T."/>
            <person name="Jenkins J."/>
            <person name="Shu S."/>
            <person name="Juenger T.E."/>
            <person name="Schmutz J."/>
        </authorList>
    </citation>
    <scope>NUCLEOTIDE SEQUENCE</scope>
    <source>
        <strain evidence="5">AP13</strain>
    </source>
</reference>
<dbReference type="InterPro" id="IPR056789">
    <property type="entry name" value="LRR_R13L1-DRL21"/>
</dbReference>
<dbReference type="GO" id="GO:0009626">
    <property type="term" value="P:plant-type hypersensitive response"/>
    <property type="evidence" value="ECO:0007669"/>
    <property type="project" value="UniProtKB-ARBA"/>
</dbReference>
<dbReference type="OrthoDB" id="682701at2759"/>
<evidence type="ECO:0008006" key="7">
    <source>
        <dbReference type="Google" id="ProtNLM"/>
    </source>
</evidence>
<dbReference type="SUPFAM" id="SSF52540">
    <property type="entry name" value="P-loop containing nucleoside triphosphate hydrolases"/>
    <property type="match status" value="1"/>
</dbReference>
<evidence type="ECO:0000256" key="1">
    <source>
        <dbReference type="ARBA" id="ARBA00022737"/>
    </source>
</evidence>